<evidence type="ECO:0000256" key="1">
    <source>
        <dbReference type="SAM" id="MobiDB-lite"/>
    </source>
</evidence>
<accession>A0A9W8I4C4</accession>
<feature type="region of interest" description="Disordered" evidence="1">
    <location>
        <begin position="76"/>
        <end position="124"/>
    </location>
</feature>
<feature type="compositionally biased region" description="Basic and acidic residues" evidence="1">
    <location>
        <begin position="88"/>
        <end position="105"/>
    </location>
</feature>
<keyword evidence="4" id="KW-1185">Reference proteome</keyword>
<proteinExistence type="predicted"/>
<dbReference type="OrthoDB" id="360923at2759"/>
<dbReference type="EMBL" id="JANBUW010000384">
    <property type="protein sequence ID" value="KAJ2847105.1"/>
    <property type="molecule type" value="Genomic_DNA"/>
</dbReference>
<feature type="compositionally biased region" description="Basic residues" evidence="1">
    <location>
        <begin position="113"/>
        <end position="124"/>
    </location>
</feature>
<evidence type="ECO:0000259" key="2">
    <source>
        <dbReference type="Pfam" id="PF05486"/>
    </source>
</evidence>
<dbReference type="PANTHER" id="PTHR12834:SF12">
    <property type="entry name" value="SIGNAL RECOGNITION PARTICLE 9 KDA PROTEIN"/>
    <property type="match status" value="1"/>
</dbReference>
<dbReference type="InterPro" id="IPR039914">
    <property type="entry name" value="SRP9-like"/>
</dbReference>
<gene>
    <name evidence="3" type="primary">SRP9</name>
    <name evidence="3" type="ORF">IWW36_004019</name>
</gene>
<evidence type="ECO:0000313" key="3">
    <source>
        <dbReference type="EMBL" id="KAJ2847105.1"/>
    </source>
</evidence>
<dbReference type="GO" id="GO:0006614">
    <property type="term" value="P:SRP-dependent cotranslational protein targeting to membrane"/>
    <property type="evidence" value="ECO:0007669"/>
    <property type="project" value="InterPro"/>
</dbReference>
<dbReference type="Gene3D" id="3.30.720.10">
    <property type="entry name" value="Signal recognition particle alu RNA binding heterodimer, srp9/1"/>
    <property type="match status" value="1"/>
</dbReference>
<sequence length="124" mass="14248">MVYYSSWDEFEKAASALFASAADKARYTIKYCNRDSQLVLKVTDDATSVQMRTQRLDDIKRIASLHRKICQTTSHRTETIKALAPRFPRPEKTEKQRATSEKVSKDANAIGKQTKKKSRGKKRH</sequence>
<protein>
    <submittedName>
        <fullName evidence="3">Signal recognition particle protein</fullName>
    </submittedName>
</protein>
<dbReference type="GO" id="GO:0005786">
    <property type="term" value="C:signal recognition particle, endoplasmic reticulum targeting"/>
    <property type="evidence" value="ECO:0007669"/>
    <property type="project" value="TreeGrafter"/>
</dbReference>
<comment type="caution">
    <text evidence="3">The sequence shown here is derived from an EMBL/GenBank/DDBJ whole genome shotgun (WGS) entry which is preliminary data.</text>
</comment>
<name>A0A9W8I4C4_9FUNG</name>
<feature type="domain" description="SRP9" evidence="2">
    <location>
        <begin position="5"/>
        <end position="66"/>
    </location>
</feature>
<organism evidence="3 4">
    <name type="scientific">Coemansia brasiliensis</name>
    <dbReference type="NCBI Taxonomy" id="2650707"/>
    <lineage>
        <taxon>Eukaryota</taxon>
        <taxon>Fungi</taxon>
        <taxon>Fungi incertae sedis</taxon>
        <taxon>Zoopagomycota</taxon>
        <taxon>Kickxellomycotina</taxon>
        <taxon>Kickxellomycetes</taxon>
        <taxon>Kickxellales</taxon>
        <taxon>Kickxellaceae</taxon>
        <taxon>Coemansia</taxon>
    </lineage>
</organism>
<dbReference type="AlphaFoldDB" id="A0A9W8I4C4"/>
<dbReference type="GO" id="GO:0008312">
    <property type="term" value="F:7S RNA binding"/>
    <property type="evidence" value="ECO:0007669"/>
    <property type="project" value="InterPro"/>
</dbReference>
<dbReference type="InterPro" id="IPR039432">
    <property type="entry name" value="SRP9_dom"/>
</dbReference>
<dbReference type="Proteomes" id="UP001139887">
    <property type="component" value="Unassembled WGS sequence"/>
</dbReference>
<dbReference type="Pfam" id="PF05486">
    <property type="entry name" value="SRP9-21"/>
    <property type="match status" value="1"/>
</dbReference>
<evidence type="ECO:0000313" key="4">
    <source>
        <dbReference type="Proteomes" id="UP001139887"/>
    </source>
</evidence>
<dbReference type="SUPFAM" id="SSF54762">
    <property type="entry name" value="Signal recognition particle alu RNA binding heterodimer, SRP9/14"/>
    <property type="match status" value="1"/>
</dbReference>
<reference evidence="3" key="1">
    <citation type="submission" date="2022-07" db="EMBL/GenBank/DDBJ databases">
        <title>Phylogenomic reconstructions and comparative analyses of Kickxellomycotina fungi.</title>
        <authorList>
            <person name="Reynolds N.K."/>
            <person name="Stajich J.E."/>
            <person name="Barry K."/>
            <person name="Grigoriev I.V."/>
            <person name="Crous P."/>
            <person name="Smith M.E."/>
        </authorList>
    </citation>
    <scope>NUCLEOTIDE SEQUENCE</scope>
    <source>
        <strain evidence="3">NRRL 1566</strain>
    </source>
</reference>
<dbReference type="PANTHER" id="PTHR12834">
    <property type="entry name" value="SIGNAL RECOGNITION PARTICLE 9 KDA PROTEIN"/>
    <property type="match status" value="1"/>
</dbReference>
<dbReference type="InterPro" id="IPR009018">
    <property type="entry name" value="Signal_recog_particle_SRP9/14"/>
</dbReference>